<dbReference type="KEGG" id="mmav:RE476_01985"/>
<feature type="domain" description="Ionotropic glutamate receptor C-terminal" evidence="3">
    <location>
        <begin position="41"/>
        <end position="261"/>
    </location>
</feature>
<dbReference type="GeneID" id="84228872"/>
<dbReference type="AlphaFoldDB" id="A0AA51YJH4"/>
<dbReference type="InterPro" id="IPR001638">
    <property type="entry name" value="Solute-binding_3/MltF_N"/>
</dbReference>
<evidence type="ECO:0000256" key="1">
    <source>
        <dbReference type="ARBA" id="ARBA00022729"/>
    </source>
</evidence>
<dbReference type="GO" id="GO:0015276">
    <property type="term" value="F:ligand-gated monoatomic ion channel activity"/>
    <property type="evidence" value="ECO:0007669"/>
    <property type="project" value="InterPro"/>
</dbReference>
<dbReference type="PANTHER" id="PTHR35936:SF17">
    <property type="entry name" value="ARGININE-BINDING EXTRACELLULAR PROTEIN ARTP"/>
    <property type="match status" value="1"/>
</dbReference>
<reference evidence="4" key="1">
    <citation type="submission" date="2023-08" db="EMBL/GenBank/DDBJ databases">
        <title>Methanolobus mangrovi sp. nov. and Methanolobus sediminis sp. nov, two novel methylotrophic methanogens isolated from mangrove sediments in China.</title>
        <authorList>
            <person name="Zhou J."/>
        </authorList>
    </citation>
    <scope>NUCLEOTIDE SEQUENCE</scope>
    <source>
        <strain evidence="4">FTZ2</strain>
    </source>
</reference>
<dbReference type="PANTHER" id="PTHR35936">
    <property type="entry name" value="MEMBRANE-BOUND LYTIC MUREIN TRANSGLYCOSYLASE F"/>
    <property type="match status" value="1"/>
</dbReference>
<evidence type="ECO:0000313" key="5">
    <source>
        <dbReference type="Proteomes" id="UP001183006"/>
    </source>
</evidence>
<keyword evidence="5" id="KW-1185">Reference proteome</keyword>
<evidence type="ECO:0000313" key="4">
    <source>
        <dbReference type="EMBL" id="WMW22610.1"/>
    </source>
</evidence>
<dbReference type="Proteomes" id="UP001183006">
    <property type="component" value="Chromosome"/>
</dbReference>
<accession>A0AA51YJH4</accession>
<name>A0AA51YJH4_9EURY</name>
<feature type="domain" description="Solute-binding protein family 3/N-terminal" evidence="2">
    <location>
        <begin position="41"/>
        <end position="263"/>
    </location>
</feature>
<proteinExistence type="predicted"/>
<dbReference type="Gene3D" id="3.40.190.10">
    <property type="entry name" value="Periplasmic binding protein-like II"/>
    <property type="match status" value="2"/>
</dbReference>
<dbReference type="EMBL" id="CP133594">
    <property type="protein sequence ID" value="WMW22610.1"/>
    <property type="molecule type" value="Genomic_DNA"/>
</dbReference>
<dbReference type="Pfam" id="PF00497">
    <property type="entry name" value="SBP_bac_3"/>
    <property type="match status" value="1"/>
</dbReference>
<evidence type="ECO:0000259" key="3">
    <source>
        <dbReference type="SMART" id="SM00079"/>
    </source>
</evidence>
<dbReference type="PROSITE" id="PS51257">
    <property type="entry name" value="PROKAR_LIPOPROTEIN"/>
    <property type="match status" value="1"/>
</dbReference>
<dbReference type="RefSeq" id="WP_309308689.1">
    <property type="nucleotide sequence ID" value="NZ_CP133594.1"/>
</dbReference>
<dbReference type="CDD" id="cd13624">
    <property type="entry name" value="PBP2_Arg_Lys_His"/>
    <property type="match status" value="1"/>
</dbReference>
<dbReference type="InterPro" id="IPR001320">
    <property type="entry name" value="Iontro_rcpt_C"/>
</dbReference>
<sequence length="263" mass="28699">MKKSLSFLLMGILIIGFVAVSGCADRTDEAAAEEIVDAVPVYIVGTEPYFPPFEYADENNSNEIIGFDVDLINAIAEDQGFEIEWKDLEFDALIPALQSGQIDMIVSGMTITEEREESVDFSEPYINAGLSLAVAADNEEIKSLDDVRGKVAVVQQGSTGAMKADELKSEGIIEEVIYLAHVSDIVMNIHSGRADFMINDLPVTKSYMVQNPGVIKIVDDDIQSDSYGFAVKNGNTELLNMLNAGLVNVQADGTYDEIMGKYF</sequence>
<protein>
    <submittedName>
        <fullName evidence="4">Basic amino acid ABC transporter substrate-binding protein</fullName>
    </submittedName>
</protein>
<dbReference type="SMART" id="SM00079">
    <property type="entry name" value="PBPe"/>
    <property type="match status" value="1"/>
</dbReference>
<gene>
    <name evidence="4" type="ORF">RE476_01985</name>
</gene>
<dbReference type="SMART" id="SM00062">
    <property type="entry name" value="PBPb"/>
    <property type="match status" value="1"/>
</dbReference>
<dbReference type="SUPFAM" id="SSF53850">
    <property type="entry name" value="Periplasmic binding protein-like II"/>
    <property type="match status" value="1"/>
</dbReference>
<organism evidence="4 5">
    <name type="scientific">Methanolobus mangrovi</name>
    <dbReference type="NCBI Taxonomy" id="3072977"/>
    <lineage>
        <taxon>Archaea</taxon>
        <taxon>Methanobacteriati</taxon>
        <taxon>Methanobacteriota</taxon>
        <taxon>Stenosarchaea group</taxon>
        <taxon>Methanomicrobia</taxon>
        <taxon>Methanosarcinales</taxon>
        <taxon>Methanosarcinaceae</taxon>
        <taxon>Methanolobus</taxon>
    </lineage>
</organism>
<evidence type="ECO:0000259" key="2">
    <source>
        <dbReference type="SMART" id="SM00062"/>
    </source>
</evidence>
<dbReference type="GO" id="GO:0016020">
    <property type="term" value="C:membrane"/>
    <property type="evidence" value="ECO:0007669"/>
    <property type="project" value="InterPro"/>
</dbReference>
<keyword evidence="1" id="KW-0732">Signal</keyword>